<evidence type="ECO:0000256" key="1">
    <source>
        <dbReference type="SAM" id="MobiDB-lite"/>
    </source>
</evidence>
<feature type="region of interest" description="Disordered" evidence="1">
    <location>
        <begin position="1"/>
        <end position="53"/>
    </location>
</feature>
<protein>
    <submittedName>
        <fullName evidence="2">4548_t:CDS:1</fullName>
    </submittedName>
</protein>
<dbReference type="OrthoDB" id="10361308at2759"/>
<sequence>ALSNEEYTKTERPKLHKRRLSSYDRNDYKREMYHRTYRHSESSIKPDDKDTTSTTITNTATILSNIITLDNNVGFSSQLSPIEGGVVYNVNIHETSGKEITDKFLSKDWNTPVAAKGDKEE</sequence>
<feature type="non-terminal residue" evidence="2">
    <location>
        <position position="1"/>
    </location>
</feature>
<feature type="compositionally biased region" description="Basic and acidic residues" evidence="1">
    <location>
        <begin position="1"/>
        <end position="13"/>
    </location>
</feature>
<name>A0A9W4XA25_9GLOM</name>
<evidence type="ECO:0000313" key="3">
    <source>
        <dbReference type="Proteomes" id="UP001153678"/>
    </source>
</evidence>
<accession>A0A9W4XA25</accession>
<gene>
    <name evidence="2" type="ORF">FWILDA_LOCUS17872</name>
</gene>
<feature type="compositionally biased region" description="Basic and acidic residues" evidence="1">
    <location>
        <begin position="21"/>
        <end position="51"/>
    </location>
</feature>
<proteinExistence type="predicted"/>
<dbReference type="Proteomes" id="UP001153678">
    <property type="component" value="Unassembled WGS sequence"/>
</dbReference>
<keyword evidence="3" id="KW-1185">Reference proteome</keyword>
<organism evidence="2 3">
    <name type="scientific">Funneliformis geosporum</name>
    <dbReference type="NCBI Taxonomy" id="1117311"/>
    <lineage>
        <taxon>Eukaryota</taxon>
        <taxon>Fungi</taxon>
        <taxon>Fungi incertae sedis</taxon>
        <taxon>Mucoromycota</taxon>
        <taxon>Glomeromycotina</taxon>
        <taxon>Glomeromycetes</taxon>
        <taxon>Glomerales</taxon>
        <taxon>Glomeraceae</taxon>
        <taxon>Funneliformis</taxon>
    </lineage>
</organism>
<dbReference type="EMBL" id="CAMKVN010015465">
    <property type="protein sequence ID" value="CAI2197028.1"/>
    <property type="molecule type" value="Genomic_DNA"/>
</dbReference>
<reference evidence="2" key="1">
    <citation type="submission" date="2022-08" db="EMBL/GenBank/DDBJ databases">
        <authorList>
            <person name="Kallberg Y."/>
            <person name="Tangrot J."/>
            <person name="Rosling A."/>
        </authorList>
    </citation>
    <scope>NUCLEOTIDE SEQUENCE</scope>
    <source>
        <strain evidence="2">Wild A</strain>
    </source>
</reference>
<comment type="caution">
    <text evidence="2">The sequence shown here is derived from an EMBL/GenBank/DDBJ whole genome shotgun (WGS) entry which is preliminary data.</text>
</comment>
<dbReference type="AlphaFoldDB" id="A0A9W4XA25"/>
<evidence type="ECO:0000313" key="2">
    <source>
        <dbReference type="EMBL" id="CAI2197028.1"/>
    </source>
</evidence>